<name>A0A1Y3AXA5_EURMA</name>
<dbReference type="Pfam" id="PF05649">
    <property type="entry name" value="Peptidase_M13_N"/>
    <property type="match status" value="1"/>
</dbReference>
<protein>
    <submittedName>
        <fullName evidence="3">Neprilysin 2-like protein</fullName>
    </submittedName>
</protein>
<keyword evidence="4" id="KW-1185">Reference proteome</keyword>
<feature type="non-terminal residue" evidence="3">
    <location>
        <position position="212"/>
    </location>
</feature>
<proteinExistence type="inferred from homology"/>
<dbReference type="Proteomes" id="UP000194236">
    <property type="component" value="Unassembled WGS sequence"/>
</dbReference>
<evidence type="ECO:0000313" key="4">
    <source>
        <dbReference type="Proteomes" id="UP000194236"/>
    </source>
</evidence>
<comment type="caution">
    <text evidence="3">The sequence shown here is derived from an EMBL/GenBank/DDBJ whole genome shotgun (WGS) entry which is preliminary data.</text>
</comment>
<dbReference type="GO" id="GO:0005886">
    <property type="term" value="C:plasma membrane"/>
    <property type="evidence" value="ECO:0007669"/>
    <property type="project" value="TreeGrafter"/>
</dbReference>
<dbReference type="PANTHER" id="PTHR11733:SF133">
    <property type="entry name" value="PHOSPHATE-REGULATING NEUTRAL ENDOPEPTIDASE PHEX"/>
    <property type="match status" value="1"/>
</dbReference>
<feature type="domain" description="Peptidase M13 N-terminal" evidence="2">
    <location>
        <begin position="2"/>
        <end position="197"/>
    </location>
</feature>
<dbReference type="SUPFAM" id="SSF55486">
    <property type="entry name" value="Metalloproteases ('zincins'), catalytic domain"/>
    <property type="match status" value="1"/>
</dbReference>
<dbReference type="OrthoDB" id="6502247at2759"/>
<gene>
    <name evidence="3" type="ORF">BLA29_009905</name>
</gene>
<dbReference type="AlphaFoldDB" id="A0A1Y3AXA5"/>
<sequence length="212" mass="25073">MKIFQSSIKKEDRGNVSQLFNNMTIEQLQKISPNIEWLELINTFIVDKEKPVTLDREIVVIDLNYIKFLNEIIPKTSKRLLANYIVWRVIKSKIGMLDSTWRRLKQTYNSINLGHPKIEPRWMECVAHTHSTFGTALSNVYVKNYFSIKEKTKINEIVWQIRSELNETIARAGWMDEETRKHAMDKLDLMNFRVGFPDELLDDDLVSDFYEN</sequence>
<dbReference type="PANTHER" id="PTHR11733">
    <property type="entry name" value="ZINC METALLOPROTEASE FAMILY M13 NEPRILYSIN-RELATED"/>
    <property type="match status" value="1"/>
</dbReference>
<dbReference type="GO" id="GO:0016485">
    <property type="term" value="P:protein processing"/>
    <property type="evidence" value="ECO:0007669"/>
    <property type="project" value="TreeGrafter"/>
</dbReference>
<dbReference type="GO" id="GO:0004222">
    <property type="term" value="F:metalloendopeptidase activity"/>
    <property type="evidence" value="ECO:0007669"/>
    <property type="project" value="InterPro"/>
</dbReference>
<dbReference type="InterPro" id="IPR042089">
    <property type="entry name" value="Peptidase_M13_dom_2"/>
</dbReference>
<evidence type="ECO:0000259" key="2">
    <source>
        <dbReference type="Pfam" id="PF05649"/>
    </source>
</evidence>
<evidence type="ECO:0000313" key="3">
    <source>
        <dbReference type="EMBL" id="OTF73139.1"/>
    </source>
</evidence>
<dbReference type="PROSITE" id="PS51885">
    <property type="entry name" value="NEPRILYSIN"/>
    <property type="match status" value="1"/>
</dbReference>
<dbReference type="InterPro" id="IPR008753">
    <property type="entry name" value="Peptidase_M13_N"/>
</dbReference>
<organism evidence="3 4">
    <name type="scientific">Euroglyphus maynei</name>
    <name type="common">Mayne's house dust mite</name>
    <dbReference type="NCBI Taxonomy" id="6958"/>
    <lineage>
        <taxon>Eukaryota</taxon>
        <taxon>Metazoa</taxon>
        <taxon>Ecdysozoa</taxon>
        <taxon>Arthropoda</taxon>
        <taxon>Chelicerata</taxon>
        <taxon>Arachnida</taxon>
        <taxon>Acari</taxon>
        <taxon>Acariformes</taxon>
        <taxon>Sarcoptiformes</taxon>
        <taxon>Astigmata</taxon>
        <taxon>Psoroptidia</taxon>
        <taxon>Analgoidea</taxon>
        <taxon>Pyroglyphidae</taxon>
        <taxon>Pyroglyphinae</taxon>
        <taxon>Euroglyphus</taxon>
    </lineage>
</organism>
<reference evidence="3 4" key="1">
    <citation type="submission" date="2017-03" db="EMBL/GenBank/DDBJ databases">
        <title>Genome Survey of Euroglyphus maynei.</title>
        <authorList>
            <person name="Arlian L.G."/>
            <person name="Morgan M.S."/>
            <person name="Rider S.D."/>
        </authorList>
    </citation>
    <scope>NUCLEOTIDE SEQUENCE [LARGE SCALE GENOMIC DNA]</scope>
    <source>
        <strain evidence="3">Arlian Lab</strain>
        <tissue evidence="3">Whole body</tissue>
    </source>
</reference>
<accession>A0A1Y3AXA5</accession>
<dbReference type="EMBL" id="MUJZ01052953">
    <property type="protein sequence ID" value="OTF73139.1"/>
    <property type="molecule type" value="Genomic_DNA"/>
</dbReference>
<evidence type="ECO:0000256" key="1">
    <source>
        <dbReference type="ARBA" id="ARBA00007357"/>
    </source>
</evidence>
<comment type="similarity">
    <text evidence="1">Belongs to the peptidase M13 family.</text>
</comment>
<dbReference type="Gene3D" id="1.10.1380.10">
    <property type="entry name" value="Neutral endopeptidase , domain2"/>
    <property type="match status" value="1"/>
</dbReference>
<dbReference type="InterPro" id="IPR000718">
    <property type="entry name" value="Peptidase_M13"/>
</dbReference>